<gene>
    <name evidence="1" type="ORF">BXY39_0712</name>
</gene>
<reference evidence="1 2" key="1">
    <citation type="submission" date="2018-10" db="EMBL/GenBank/DDBJ databases">
        <title>Genomic Encyclopedia of Archaeal and Bacterial Type Strains, Phase II (KMG-II): from individual species to whole genera.</title>
        <authorList>
            <person name="Goeker M."/>
        </authorList>
    </citation>
    <scope>NUCLEOTIDE SEQUENCE [LARGE SCALE GENOMIC DNA]</scope>
    <source>
        <strain evidence="1 2">DSM 25217</strain>
    </source>
</reference>
<organism evidence="1 2">
    <name type="scientific">Eilatimonas milleporae</name>
    <dbReference type="NCBI Taxonomy" id="911205"/>
    <lineage>
        <taxon>Bacteria</taxon>
        <taxon>Pseudomonadati</taxon>
        <taxon>Pseudomonadota</taxon>
        <taxon>Alphaproteobacteria</taxon>
        <taxon>Kordiimonadales</taxon>
        <taxon>Kordiimonadaceae</taxon>
        <taxon>Eilatimonas</taxon>
    </lineage>
</organism>
<keyword evidence="2" id="KW-1185">Reference proteome</keyword>
<dbReference type="AlphaFoldDB" id="A0A3M0CXD6"/>
<proteinExistence type="predicted"/>
<evidence type="ECO:0000313" key="1">
    <source>
        <dbReference type="EMBL" id="RMB12219.1"/>
    </source>
</evidence>
<accession>A0A3M0CXD6</accession>
<protein>
    <submittedName>
        <fullName evidence="1">Uncharacterized protein</fullName>
    </submittedName>
</protein>
<dbReference type="EMBL" id="REFR01000009">
    <property type="protein sequence ID" value="RMB12219.1"/>
    <property type="molecule type" value="Genomic_DNA"/>
</dbReference>
<dbReference type="InParanoid" id="A0A3M0CXD6"/>
<name>A0A3M0CXD6_9PROT</name>
<evidence type="ECO:0000313" key="2">
    <source>
        <dbReference type="Proteomes" id="UP000271227"/>
    </source>
</evidence>
<sequence>MTTQALIAIRILNFSGYKLVADQYHDSGDDWPVDYKVDRGEEKLIALNKRDSTVSGHMSGYITFKCEEYLGRRVQPQHKIHIAFSHPAFGQCKLNVGSGADGKKIWEAMDATNYQPFVREVIPAKADNKPSPAPKEGPEIVANCVCAYRSHGDGSNFGTNEATVVLIDRKYL</sequence>
<dbReference type="Proteomes" id="UP000271227">
    <property type="component" value="Unassembled WGS sequence"/>
</dbReference>
<dbReference type="RefSeq" id="WP_121937408.1">
    <property type="nucleotide sequence ID" value="NZ_REFR01000009.1"/>
</dbReference>
<comment type="caution">
    <text evidence="1">The sequence shown here is derived from an EMBL/GenBank/DDBJ whole genome shotgun (WGS) entry which is preliminary data.</text>
</comment>